<evidence type="ECO:0000259" key="1">
    <source>
        <dbReference type="Pfam" id="PF02557"/>
    </source>
</evidence>
<dbReference type="InterPro" id="IPR003709">
    <property type="entry name" value="VanY-like_core_dom"/>
</dbReference>
<reference evidence="2" key="1">
    <citation type="submission" date="2020-08" db="EMBL/GenBank/DDBJ databases">
        <title>Genome public.</title>
        <authorList>
            <person name="Liu C."/>
            <person name="Sun Q."/>
        </authorList>
    </citation>
    <scope>NUCLEOTIDE SEQUENCE</scope>
    <source>
        <strain evidence="2">NSJ-52</strain>
    </source>
</reference>
<proteinExistence type="predicted"/>
<protein>
    <submittedName>
        <fullName evidence="2">D-alanyl-D-alanine carboxypeptidase family protein</fullName>
    </submittedName>
</protein>
<dbReference type="InterPro" id="IPR009045">
    <property type="entry name" value="Zn_M74/Hedgehog-like"/>
</dbReference>
<gene>
    <name evidence="2" type="ORF">H8S62_11690</name>
</gene>
<accession>A0A8J6JDS3</accession>
<dbReference type="SUPFAM" id="SSF55166">
    <property type="entry name" value="Hedgehog/DD-peptidase"/>
    <property type="match status" value="1"/>
</dbReference>
<evidence type="ECO:0000313" key="2">
    <source>
        <dbReference type="EMBL" id="MBC5737666.1"/>
    </source>
</evidence>
<evidence type="ECO:0000313" key="3">
    <source>
        <dbReference type="Proteomes" id="UP000607645"/>
    </source>
</evidence>
<dbReference type="Pfam" id="PF02557">
    <property type="entry name" value="VanY"/>
    <property type="match status" value="1"/>
</dbReference>
<dbReference type="GO" id="GO:0004180">
    <property type="term" value="F:carboxypeptidase activity"/>
    <property type="evidence" value="ECO:0007669"/>
    <property type="project" value="UniProtKB-KW"/>
</dbReference>
<name>A0A8J6JDS3_9FIRM</name>
<dbReference type="PANTHER" id="PTHR34385">
    <property type="entry name" value="D-ALANYL-D-ALANINE CARBOXYPEPTIDASE"/>
    <property type="match status" value="1"/>
</dbReference>
<organism evidence="2 3">
    <name type="scientific">Lawsonibacter faecis</name>
    <dbReference type="NCBI Taxonomy" id="2763052"/>
    <lineage>
        <taxon>Bacteria</taxon>
        <taxon>Bacillati</taxon>
        <taxon>Bacillota</taxon>
        <taxon>Clostridia</taxon>
        <taxon>Eubacteriales</taxon>
        <taxon>Oscillospiraceae</taxon>
        <taxon>Lawsonibacter</taxon>
    </lineage>
</organism>
<keyword evidence="3" id="KW-1185">Reference proteome</keyword>
<dbReference type="Gene3D" id="3.30.200.180">
    <property type="match status" value="1"/>
</dbReference>
<keyword evidence="2" id="KW-0645">Protease</keyword>
<sequence length="245" mass="27227">MLHTGPLVLVNREHPLPAEPSRADLLSVSHRHPGILLNSRAKLVLCQLLSDLGCTGDIVPVSGYRSKAEQLAIFEDALRSHGREFTETFVAYPGCSEHQTGLAIDLGENRPDLDFLCPQFPDEGACRAFRARAADYGFILRYPAGKEEITGIGCEPWHFRYVGWPHAKLMEERGFTLEEYIQWLSGYSEEGVHLGYEVSGRAFEFYTVPADNLDGLHSRLPSDIPCQWSGNNAGGVVVTLWRKAG</sequence>
<dbReference type="EMBL" id="JACOPQ010000008">
    <property type="protein sequence ID" value="MBC5737666.1"/>
    <property type="molecule type" value="Genomic_DNA"/>
</dbReference>
<keyword evidence="2" id="KW-0121">Carboxypeptidase</keyword>
<dbReference type="AlphaFoldDB" id="A0A8J6JDS3"/>
<feature type="domain" description="D-alanyl-D-alanine carboxypeptidase-like core" evidence="1">
    <location>
        <begin position="57"/>
        <end position="163"/>
    </location>
</feature>
<dbReference type="Gene3D" id="3.30.1380.10">
    <property type="match status" value="1"/>
</dbReference>
<dbReference type="GO" id="GO:0006508">
    <property type="term" value="P:proteolysis"/>
    <property type="evidence" value="ECO:0007669"/>
    <property type="project" value="InterPro"/>
</dbReference>
<comment type="caution">
    <text evidence="2">The sequence shown here is derived from an EMBL/GenBank/DDBJ whole genome shotgun (WGS) entry which is preliminary data.</text>
</comment>
<dbReference type="PANTHER" id="PTHR34385:SF1">
    <property type="entry name" value="PEPTIDOGLYCAN L-ALANYL-D-GLUTAMATE ENDOPEPTIDASE CWLK"/>
    <property type="match status" value="1"/>
</dbReference>
<keyword evidence="2" id="KW-0378">Hydrolase</keyword>
<dbReference type="Proteomes" id="UP000607645">
    <property type="component" value="Unassembled WGS sequence"/>
</dbReference>
<dbReference type="InterPro" id="IPR052179">
    <property type="entry name" value="DD-CPase-like"/>
</dbReference>